<evidence type="ECO:0000256" key="5">
    <source>
        <dbReference type="ARBA" id="ARBA00022023"/>
    </source>
</evidence>
<evidence type="ECO:0000256" key="8">
    <source>
        <dbReference type="ARBA" id="ARBA00022763"/>
    </source>
</evidence>
<dbReference type="PANTHER" id="PTHR42944:SF1">
    <property type="entry name" value="ADENINE DNA GLYCOSYLASE"/>
    <property type="match status" value="1"/>
</dbReference>
<keyword evidence="12" id="KW-0234">DNA repair</keyword>
<feature type="domain" description="HhH-GPD" evidence="14">
    <location>
        <begin position="37"/>
        <end position="177"/>
    </location>
</feature>
<evidence type="ECO:0000313" key="16">
    <source>
        <dbReference type="EMBL" id="QRP70234.1"/>
    </source>
</evidence>
<dbReference type="InterPro" id="IPR003265">
    <property type="entry name" value="HhH-GPD_domain"/>
</dbReference>
<sequence>MEFDYLPLISWYRRCGRDLPWREEGTSAWAVLVSEVMSQQTPVSRVIPAWREWMDKWPTPADLAAADTADVLRSWGRLGYPRRALWLKQAAEKMEGTVPRSVDKLLELPGIGDYTARAVAAFAFGAPVPVVDVNVRRVHYRLFDATYLTPPARKGDLARITAPEPELSVALMELGALVCTATNPQCESCPLADQCAWVASDKPMPTEAEQAEKRKRVQKFAGTDRQVRGKIMALLRDADEPLASIDHAWPDAAQRSRALYSLLEDGLAEQLPDGRYCLPR</sequence>
<dbReference type="Proteomes" id="UP000596145">
    <property type="component" value="Chromosome"/>
</dbReference>
<dbReference type="GO" id="GO:0006284">
    <property type="term" value="P:base-excision repair"/>
    <property type="evidence" value="ECO:0007669"/>
    <property type="project" value="InterPro"/>
</dbReference>
<dbReference type="EC" id="3.2.2.31" evidence="4"/>
<dbReference type="EMBL" id="CP069534">
    <property type="protein sequence ID" value="QRP70234.1"/>
    <property type="molecule type" value="Genomic_DNA"/>
</dbReference>
<proteinExistence type="inferred from homology"/>
<keyword evidence="13" id="KW-0326">Glycosidase</keyword>
<evidence type="ECO:0000313" key="17">
    <source>
        <dbReference type="Proteomes" id="UP000596145"/>
    </source>
</evidence>
<dbReference type="InterPro" id="IPR011257">
    <property type="entry name" value="DNA_glycosylase"/>
</dbReference>
<dbReference type="GO" id="GO:0046872">
    <property type="term" value="F:metal ion binding"/>
    <property type="evidence" value="ECO:0007669"/>
    <property type="project" value="UniProtKB-KW"/>
</dbReference>
<dbReference type="PANTHER" id="PTHR42944">
    <property type="entry name" value="ADENINE DNA GLYCOSYLASE"/>
    <property type="match status" value="1"/>
</dbReference>
<dbReference type="CDD" id="cd00056">
    <property type="entry name" value="ENDO3c"/>
    <property type="match status" value="1"/>
</dbReference>
<dbReference type="SMART" id="SM00525">
    <property type="entry name" value="FES"/>
    <property type="match status" value="1"/>
</dbReference>
<dbReference type="GeneID" id="92760954"/>
<evidence type="ECO:0000256" key="2">
    <source>
        <dbReference type="ARBA" id="ARBA00001966"/>
    </source>
</evidence>
<keyword evidence="10" id="KW-0408">Iron</keyword>
<reference evidence="15 17" key="1">
    <citation type="submission" date="2020-12" db="EMBL/GenBank/DDBJ databases">
        <title>FDA dAtabase for Regulatory Grade micrObial Sequences (FDA-ARGOS): Supporting development and validation of Infectious Disease Dx tests.</title>
        <authorList>
            <person name="Sproer C."/>
            <person name="Gronow S."/>
            <person name="Severitt S."/>
            <person name="Schroder I."/>
            <person name="Tallon L."/>
            <person name="Sadzewicz L."/>
            <person name="Zhao X."/>
            <person name="Boylan J."/>
            <person name="Ott S."/>
            <person name="Bowen H."/>
            <person name="Vavikolanu K."/>
            <person name="Mehta A."/>
            <person name="Aluvathingal J."/>
            <person name="Nadendla S."/>
            <person name="Lowell S."/>
            <person name="Myers T."/>
            <person name="Yan Y."/>
            <person name="Sichtig H."/>
        </authorList>
    </citation>
    <scope>NUCLEOTIDE SEQUENCE [LARGE SCALE GENOMIC DNA]</scope>
    <source>
        <strain evidence="15 17">FDAARGOS_1053</strain>
        <strain evidence="16">FDAARGOS_1191</strain>
    </source>
</reference>
<evidence type="ECO:0000256" key="7">
    <source>
        <dbReference type="ARBA" id="ARBA00022723"/>
    </source>
</evidence>
<dbReference type="InterPro" id="IPR023170">
    <property type="entry name" value="HhH_base_excis_C"/>
</dbReference>
<dbReference type="InterPro" id="IPR003651">
    <property type="entry name" value="Endonuclease3_FeS-loop_motif"/>
</dbReference>
<accession>A0A7T4EGY8</accession>
<dbReference type="InterPro" id="IPR000445">
    <property type="entry name" value="HhH_motif"/>
</dbReference>
<evidence type="ECO:0000256" key="6">
    <source>
        <dbReference type="ARBA" id="ARBA00022485"/>
    </source>
</evidence>
<evidence type="ECO:0000256" key="13">
    <source>
        <dbReference type="ARBA" id="ARBA00023295"/>
    </source>
</evidence>
<dbReference type="GO" id="GO:0051539">
    <property type="term" value="F:4 iron, 4 sulfur cluster binding"/>
    <property type="evidence" value="ECO:0007669"/>
    <property type="project" value="UniProtKB-KW"/>
</dbReference>
<dbReference type="Pfam" id="PF00633">
    <property type="entry name" value="HHH"/>
    <property type="match status" value="1"/>
</dbReference>
<dbReference type="InterPro" id="IPR044298">
    <property type="entry name" value="MIG/MutY"/>
</dbReference>
<comment type="similarity">
    <text evidence="3">Belongs to the Nth/MutY family.</text>
</comment>
<evidence type="ECO:0000256" key="1">
    <source>
        <dbReference type="ARBA" id="ARBA00000843"/>
    </source>
</evidence>
<keyword evidence="7" id="KW-0479">Metal-binding</keyword>
<dbReference type="Gene3D" id="1.10.1670.10">
    <property type="entry name" value="Helix-hairpin-Helix base-excision DNA repair enzymes (C-terminal)"/>
    <property type="match status" value="1"/>
</dbReference>
<dbReference type="EMBL" id="CP066007">
    <property type="protein sequence ID" value="QQB47225.1"/>
    <property type="molecule type" value="Genomic_DNA"/>
</dbReference>
<name>A0A7T4EGY8_9CORY</name>
<keyword evidence="9" id="KW-0378">Hydrolase</keyword>
<dbReference type="SUPFAM" id="SSF48150">
    <property type="entry name" value="DNA-glycosylase"/>
    <property type="match status" value="1"/>
</dbReference>
<dbReference type="RefSeq" id="WP_005393691.1">
    <property type="nucleotide sequence ID" value="NZ_CP066007.1"/>
</dbReference>
<dbReference type="Proteomes" id="UP000617681">
    <property type="component" value="Chromosome"/>
</dbReference>
<dbReference type="GO" id="GO:0006298">
    <property type="term" value="P:mismatch repair"/>
    <property type="evidence" value="ECO:0007669"/>
    <property type="project" value="TreeGrafter"/>
</dbReference>
<dbReference type="SMART" id="SM00478">
    <property type="entry name" value="ENDO3c"/>
    <property type="match status" value="1"/>
</dbReference>
<keyword evidence="8" id="KW-0227">DNA damage</keyword>
<dbReference type="Gene3D" id="1.10.340.30">
    <property type="entry name" value="Hypothetical protein, domain 2"/>
    <property type="match status" value="1"/>
</dbReference>
<dbReference type="GO" id="GO:0034039">
    <property type="term" value="F:8-oxo-7,8-dihydroguanine DNA N-glycosylase activity"/>
    <property type="evidence" value="ECO:0007669"/>
    <property type="project" value="TreeGrafter"/>
</dbReference>
<evidence type="ECO:0000256" key="11">
    <source>
        <dbReference type="ARBA" id="ARBA00023014"/>
    </source>
</evidence>
<evidence type="ECO:0000256" key="12">
    <source>
        <dbReference type="ARBA" id="ARBA00023204"/>
    </source>
</evidence>
<evidence type="ECO:0000256" key="4">
    <source>
        <dbReference type="ARBA" id="ARBA00012045"/>
    </source>
</evidence>
<dbReference type="PROSITE" id="PS01155">
    <property type="entry name" value="ENDONUCLEASE_III_2"/>
    <property type="match status" value="1"/>
</dbReference>
<evidence type="ECO:0000313" key="15">
    <source>
        <dbReference type="EMBL" id="QQB47225.1"/>
    </source>
</evidence>
<protein>
    <recommendedName>
        <fullName evidence="5">Adenine DNA glycosylase</fullName>
        <ecNumber evidence="4">3.2.2.31</ecNumber>
    </recommendedName>
</protein>
<evidence type="ECO:0000256" key="10">
    <source>
        <dbReference type="ARBA" id="ARBA00023004"/>
    </source>
</evidence>
<dbReference type="GO" id="GO:0035485">
    <property type="term" value="F:adenine/guanine mispair binding"/>
    <property type="evidence" value="ECO:0007669"/>
    <property type="project" value="TreeGrafter"/>
</dbReference>
<dbReference type="Pfam" id="PF00730">
    <property type="entry name" value="HhH-GPD"/>
    <property type="match status" value="1"/>
</dbReference>
<comment type="cofactor">
    <cofactor evidence="2">
        <name>[4Fe-4S] cluster</name>
        <dbReference type="ChEBI" id="CHEBI:49883"/>
    </cofactor>
</comment>
<dbReference type="GO" id="GO:0000701">
    <property type="term" value="F:purine-specific mismatch base pair DNA N-glycosylase activity"/>
    <property type="evidence" value="ECO:0007669"/>
    <property type="project" value="UniProtKB-EC"/>
</dbReference>
<keyword evidence="6" id="KW-0004">4Fe-4S</keyword>
<evidence type="ECO:0000256" key="9">
    <source>
        <dbReference type="ARBA" id="ARBA00022801"/>
    </source>
</evidence>
<gene>
    <name evidence="15" type="ORF">I6I10_04790</name>
    <name evidence="16" type="ORF">I6J21_10760</name>
</gene>
<dbReference type="InterPro" id="IPR004036">
    <property type="entry name" value="Endonuclease-III-like_CS2"/>
</dbReference>
<organism evidence="15 17">
    <name type="scientific">Corynebacterium glucuronolyticum</name>
    <dbReference type="NCBI Taxonomy" id="39791"/>
    <lineage>
        <taxon>Bacteria</taxon>
        <taxon>Bacillati</taxon>
        <taxon>Actinomycetota</taxon>
        <taxon>Actinomycetes</taxon>
        <taxon>Mycobacteriales</taxon>
        <taxon>Corynebacteriaceae</taxon>
        <taxon>Corynebacterium</taxon>
    </lineage>
</organism>
<keyword evidence="11" id="KW-0411">Iron-sulfur</keyword>
<dbReference type="AlphaFoldDB" id="A0A7T4EGY8"/>
<dbReference type="GO" id="GO:0032357">
    <property type="term" value="F:oxidized purine DNA binding"/>
    <property type="evidence" value="ECO:0007669"/>
    <property type="project" value="TreeGrafter"/>
</dbReference>
<evidence type="ECO:0000256" key="3">
    <source>
        <dbReference type="ARBA" id="ARBA00008343"/>
    </source>
</evidence>
<evidence type="ECO:0000259" key="14">
    <source>
        <dbReference type="SMART" id="SM00478"/>
    </source>
</evidence>
<comment type="catalytic activity">
    <reaction evidence="1">
        <text>Hydrolyzes free adenine bases from 7,8-dihydro-8-oxoguanine:adenine mismatched double-stranded DNA, leaving an apurinic site.</text>
        <dbReference type="EC" id="3.2.2.31"/>
    </reaction>
</comment>
<dbReference type="Pfam" id="PF10576">
    <property type="entry name" value="EndIII_4Fe-2S"/>
    <property type="match status" value="1"/>
</dbReference>